<evidence type="ECO:0000256" key="1">
    <source>
        <dbReference type="ARBA" id="ARBA00004162"/>
    </source>
</evidence>
<dbReference type="SMART" id="SM01323">
    <property type="entry name" value="YajC"/>
    <property type="match status" value="1"/>
</dbReference>
<evidence type="ECO:0000313" key="12">
    <source>
        <dbReference type="EMBL" id="GAA5153148.1"/>
    </source>
</evidence>
<evidence type="ECO:0008006" key="14">
    <source>
        <dbReference type="Google" id="ProtNLM"/>
    </source>
</evidence>
<feature type="region of interest" description="Disordered" evidence="10">
    <location>
        <begin position="89"/>
        <end position="141"/>
    </location>
</feature>
<comment type="similarity">
    <text evidence="2">Belongs to the YajC family.</text>
</comment>
<dbReference type="Pfam" id="PF02699">
    <property type="entry name" value="YajC"/>
    <property type="match status" value="1"/>
</dbReference>
<evidence type="ECO:0000256" key="2">
    <source>
        <dbReference type="ARBA" id="ARBA00006742"/>
    </source>
</evidence>
<comment type="subcellular location">
    <subcellularLocation>
        <location evidence="1">Cell membrane</location>
        <topology evidence="1">Single-pass membrane protein</topology>
    </subcellularLocation>
</comment>
<evidence type="ECO:0000256" key="3">
    <source>
        <dbReference type="ARBA" id="ARBA00022448"/>
    </source>
</evidence>
<comment type="caution">
    <text evidence="12">The sequence shown here is derived from an EMBL/GenBank/DDBJ whole genome shotgun (WGS) entry which is preliminary data.</text>
</comment>
<keyword evidence="9 11" id="KW-0472">Membrane</keyword>
<evidence type="ECO:0000256" key="5">
    <source>
        <dbReference type="ARBA" id="ARBA00022692"/>
    </source>
</evidence>
<dbReference type="EMBL" id="BAABKG010000004">
    <property type="protein sequence ID" value="GAA5153148.1"/>
    <property type="molecule type" value="Genomic_DNA"/>
</dbReference>
<keyword evidence="6" id="KW-0653">Protein transport</keyword>
<keyword evidence="8" id="KW-0811">Translocation</keyword>
<feature type="compositionally biased region" description="Basic and acidic residues" evidence="10">
    <location>
        <begin position="114"/>
        <end position="123"/>
    </location>
</feature>
<evidence type="ECO:0000256" key="11">
    <source>
        <dbReference type="SAM" id="Phobius"/>
    </source>
</evidence>
<dbReference type="PANTHER" id="PTHR33909">
    <property type="entry name" value="SEC TRANSLOCON ACCESSORY COMPLEX SUBUNIT YAJC"/>
    <property type="match status" value="1"/>
</dbReference>
<evidence type="ECO:0000256" key="6">
    <source>
        <dbReference type="ARBA" id="ARBA00022927"/>
    </source>
</evidence>
<evidence type="ECO:0000256" key="8">
    <source>
        <dbReference type="ARBA" id="ARBA00023010"/>
    </source>
</evidence>
<dbReference type="PRINTS" id="PR01853">
    <property type="entry name" value="YAJCTRNLCASE"/>
</dbReference>
<evidence type="ECO:0000256" key="9">
    <source>
        <dbReference type="ARBA" id="ARBA00023136"/>
    </source>
</evidence>
<evidence type="ECO:0000313" key="13">
    <source>
        <dbReference type="Proteomes" id="UP001500221"/>
    </source>
</evidence>
<keyword evidence="7 11" id="KW-1133">Transmembrane helix</keyword>
<dbReference type="InterPro" id="IPR003849">
    <property type="entry name" value="Preprotein_translocase_YajC"/>
</dbReference>
<proteinExistence type="inferred from homology"/>
<dbReference type="PANTHER" id="PTHR33909:SF1">
    <property type="entry name" value="SEC TRANSLOCON ACCESSORY COMPLEX SUBUNIT YAJC"/>
    <property type="match status" value="1"/>
</dbReference>
<reference evidence="13" key="1">
    <citation type="journal article" date="2019" name="Int. J. Syst. Evol. Microbiol.">
        <title>The Global Catalogue of Microorganisms (GCM) 10K type strain sequencing project: providing services to taxonomists for standard genome sequencing and annotation.</title>
        <authorList>
            <consortium name="The Broad Institute Genomics Platform"/>
            <consortium name="The Broad Institute Genome Sequencing Center for Infectious Disease"/>
            <person name="Wu L."/>
            <person name="Ma J."/>
        </authorList>
    </citation>
    <scope>NUCLEOTIDE SEQUENCE [LARGE SCALE GENOMIC DNA]</scope>
    <source>
        <strain evidence="13">JCM 18459</strain>
    </source>
</reference>
<protein>
    <recommendedName>
        <fullName evidence="14">Preprotein translocase subunit YajC</fullName>
    </recommendedName>
</protein>
<dbReference type="NCBIfam" id="TIGR00739">
    <property type="entry name" value="yajC"/>
    <property type="match status" value="1"/>
</dbReference>
<organism evidence="12 13">
    <name type="scientific">Nocardioides marinquilinus</name>
    <dbReference type="NCBI Taxonomy" id="1210400"/>
    <lineage>
        <taxon>Bacteria</taxon>
        <taxon>Bacillati</taxon>
        <taxon>Actinomycetota</taxon>
        <taxon>Actinomycetes</taxon>
        <taxon>Propionibacteriales</taxon>
        <taxon>Nocardioidaceae</taxon>
        <taxon>Nocardioides</taxon>
    </lineage>
</organism>
<dbReference type="Proteomes" id="UP001500221">
    <property type="component" value="Unassembled WGS sequence"/>
</dbReference>
<feature type="transmembrane region" description="Helical" evidence="11">
    <location>
        <begin position="6"/>
        <end position="24"/>
    </location>
</feature>
<evidence type="ECO:0000256" key="7">
    <source>
        <dbReference type="ARBA" id="ARBA00022989"/>
    </source>
</evidence>
<keyword evidence="5 11" id="KW-0812">Transmembrane</keyword>
<sequence>MFVEGLVGLLPILAILLLFWLLLIRPQARRAREQQRLQSSVEVGDEVMLASGLFGRVVALHEDRVDIEIATGVVVGVLRAAIGRVLRDDEPGAIDPTDQSEQTDGLEQLDQLDQTDHTHHTDPAEESSLLRKRPTSGPEEN</sequence>
<keyword evidence="4" id="KW-1003">Cell membrane</keyword>
<name>A0ABP9PXJ9_9ACTN</name>
<keyword evidence="13" id="KW-1185">Reference proteome</keyword>
<accession>A0ABP9PXJ9</accession>
<gene>
    <name evidence="12" type="ORF">GCM10023340_34700</name>
</gene>
<keyword evidence="3" id="KW-0813">Transport</keyword>
<evidence type="ECO:0000256" key="10">
    <source>
        <dbReference type="SAM" id="MobiDB-lite"/>
    </source>
</evidence>
<evidence type="ECO:0000256" key="4">
    <source>
        <dbReference type="ARBA" id="ARBA00022475"/>
    </source>
</evidence>